<gene>
    <name evidence="1" type="ORF">OIK42_12175</name>
</gene>
<dbReference type="EMBL" id="JAQQXP010000001">
    <property type="protein sequence ID" value="MDC8831518.1"/>
    <property type="molecule type" value="Genomic_DNA"/>
</dbReference>
<dbReference type="Proteomes" id="UP001218788">
    <property type="component" value="Unassembled WGS sequence"/>
</dbReference>
<reference evidence="1 2" key="1">
    <citation type="submission" date="2022-10" db="EMBL/GenBank/DDBJ databases">
        <title>Alteromonas sp. chi3 Genome sequencing.</title>
        <authorList>
            <person name="Park S."/>
        </authorList>
    </citation>
    <scope>NUCLEOTIDE SEQUENCE [LARGE SCALE GENOMIC DNA]</scope>
    <source>
        <strain evidence="2">chi3</strain>
    </source>
</reference>
<sequence>MTVQEKRKRRDLMLNQEPVDNAIDFAGIKKPAKAGSFISGGERGIRTLDTL</sequence>
<dbReference type="RefSeq" id="WP_273640878.1">
    <property type="nucleotide sequence ID" value="NZ_JAQQXP010000001.1"/>
</dbReference>
<keyword evidence="2" id="KW-1185">Reference proteome</keyword>
<comment type="caution">
    <text evidence="1">The sequence shown here is derived from an EMBL/GenBank/DDBJ whole genome shotgun (WGS) entry which is preliminary data.</text>
</comment>
<organism evidence="1 2">
    <name type="scientific">Alteromonas gilva</name>
    <dbReference type="NCBI Taxonomy" id="2987522"/>
    <lineage>
        <taxon>Bacteria</taxon>
        <taxon>Pseudomonadati</taxon>
        <taxon>Pseudomonadota</taxon>
        <taxon>Gammaproteobacteria</taxon>
        <taxon>Alteromonadales</taxon>
        <taxon>Alteromonadaceae</taxon>
        <taxon>Alteromonas/Salinimonas group</taxon>
        <taxon>Alteromonas</taxon>
    </lineage>
</organism>
<name>A0ABT5L6Y1_9ALTE</name>
<evidence type="ECO:0000313" key="1">
    <source>
        <dbReference type="EMBL" id="MDC8831518.1"/>
    </source>
</evidence>
<evidence type="ECO:0000313" key="2">
    <source>
        <dbReference type="Proteomes" id="UP001218788"/>
    </source>
</evidence>
<accession>A0ABT5L6Y1</accession>
<protein>
    <submittedName>
        <fullName evidence="1">Uncharacterized protein</fullName>
    </submittedName>
</protein>
<proteinExistence type="predicted"/>